<comment type="caution">
    <text evidence="2">The sequence shown here is derived from an EMBL/GenBank/DDBJ whole genome shotgun (WGS) entry which is preliminary data.</text>
</comment>
<dbReference type="Pfam" id="PF01370">
    <property type="entry name" value="Epimerase"/>
    <property type="match status" value="1"/>
</dbReference>
<dbReference type="Gene3D" id="3.40.50.720">
    <property type="entry name" value="NAD(P)-binding Rossmann-like Domain"/>
    <property type="match status" value="1"/>
</dbReference>
<dbReference type="PANTHER" id="PTHR48079">
    <property type="entry name" value="PROTEIN YEEZ"/>
    <property type="match status" value="1"/>
</dbReference>
<name>A0ABP7G7X0_9MICO</name>
<feature type="domain" description="NAD-dependent epimerase/dehydratase" evidence="1">
    <location>
        <begin position="3"/>
        <end position="116"/>
    </location>
</feature>
<reference evidence="3" key="1">
    <citation type="journal article" date="2019" name="Int. J. Syst. Evol. Microbiol.">
        <title>The Global Catalogue of Microorganisms (GCM) 10K type strain sequencing project: providing services to taxonomists for standard genome sequencing and annotation.</title>
        <authorList>
            <consortium name="The Broad Institute Genomics Platform"/>
            <consortium name="The Broad Institute Genome Sequencing Center for Infectious Disease"/>
            <person name="Wu L."/>
            <person name="Ma J."/>
        </authorList>
    </citation>
    <scope>NUCLEOTIDE SEQUENCE [LARGE SCALE GENOMIC DNA]</scope>
    <source>
        <strain evidence="3">JCM 16950</strain>
    </source>
</reference>
<proteinExistence type="predicted"/>
<organism evidence="2 3">
    <name type="scientific">Microbacterium kribbense</name>
    <dbReference type="NCBI Taxonomy" id="433645"/>
    <lineage>
        <taxon>Bacteria</taxon>
        <taxon>Bacillati</taxon>
        <taxon>Actinomycetota</taxon>
        <taxon>Actinomycetes</taxon>
        <taxon>Micrococcales</taxon>
        <taxon>Microbacteriaceae</taxon>
        <taxon>Microbacterium</taxon>
    </lineage>
</organism>
<sequence length="208" mass="22381">MRVFLAGASGVIGTHLLPLLKFAGHDVAGMTRTEAHAARLEELGAVPVVCDVYDLAAVTDAMVSFEPDLVLHELTDLPDDPAQLDEFRQRHARIRIEGTRNLIRAARAAGARRFLAQSVAWPMAPGLGRDAVDSLERSVLEIGGVVLRYGQFYGPDTFHTQAQPTPPRVRVDRAAEATVAALREPTGILVITDDGTTRLDAPAGGKED</sequence>
<dbReference type="Proteomes" id="UP001500540">
    <property type="component" value="Unassembled WGS sequence"/>
</dbReference>
<evidence type="ECO:0000259" key="1">
    <source>
        <dbReference type="Pfam" id="PF01370"/>
    </source>
</evidence>
<keyword evidence="3" id="KW-1185">Reference proteome</keyword>
<dbReference type="PANTHER" id="PTHR48079:SF6">
    <property type="entry name" value="NAD(P)-BINDING DOMAIN-CONTAINING PROTEIN-RELATED"/>
    <property type="match status" value="1"/>
</dbReference>
<dbReference type="RefSeq" id="WP_344779848.1">
    <property type="nucleotide sequence ID" value="NZ_BAABAF010000001.1"/>
</dbReference>
<dbReference type="InterPro" id="IPR001509">
    <property type="entry name" value="Epimerase_deHydtase"/>
</dbReference>
<protein>
    <submittedName>
        <fullName evidence="2">NAD(P)H-binding protein</fullName>
    </submittedName>
</protein>
<dbReference type="EMBL" id="BAABAF010000001">
    <property type="protein sequence ID" value="GAA3753708.1"/>
    <property type="molecule type" value="Genomic_DNA"/>
</dbReference>
<dbReference type="InterPro" id="IPR036291">
    <property type="entry name" value="NAD(P)-bd_dom_sf"/>
</dbReference>
<dbReference type="InterPro" id="IPR051783">
    <property type="entry name" value="NAD(P)-dependent_oxidoreduct"/>
</dbReference>
<dbReference type="SUPFAM" id="SSF51735">
    <property type="entry name" value="NAD(P)-binding Rossmann-fold domains"/>
    <property type="match status" value="1"/>
</dbReference>
<gene>
    <name evidence="2" type="ORF">GCM10022240_03310</name>
</gene>
<evidence type="ECO:0000313" key="2">
    <source>
        <dbReference type="EMBL" id="GAA3753708.1"/>
    </source>
</evidence>
<evidence type="ECO:0000313" key="3">
    <source>
        <dbReference type="Proteomes" id="UP001500540"/>
    </source>
</evidence>
<accession>A0ABP7G7X0</accession>